<name>A0A1Y0B1Z0_9LAMI</name>
<dbReference type="EMBL" id="KY774314">
    <property type="protein sequence ID" value="ART31408.1"/>
    <property type="molecule type" value="Genomic_DNA"/>
</dbReference>
<protein>
    <submittedName>
        <fullName evidence="1">Uncharacterized protein</fullName>
    </submittedName>
</protein>
<reference evidence="1" key="1">
    <citation type="submission" date="2017-03" db="EMBL/GenBank/DDBJ databases">
        <title>The mitochondrial genome of the carnivorous plant Utricularia reniformis (Lentibulariaceae): structure, comparative analysis and evolutionary landmarks.</title>
        <authorList>
            <person name="Silva S.R."/>
            <person name="Alvarenga D.O."/>
            <person name="Michael T.P."/>
            <person name="Miranda V.F.O."/>
            <person name="Varani A.M."/>
        </authorList>
    </citation>
    <scope>NUCLEOTIDE SEQUENCE</scope>
</reference>
<organism evidence="1">
    <name type="scientific">Utricularia reniformis</name>
    <dbReference type="NCBI Taxonomy" id="192314"/>
    <lineage>
        <taxon>Eukaryota</taxon>
        <taxon>Viridiplantae</taxon>
        <taxon>Streptophyta</taxon>
        <taxon>Embryophyta</taxon>
        <taxon>Tracheophyta</taxon>
        <taxon>Spermatophyta</taxon>
        <taxon>Magnoliopsida</taxon>
        <taxon>eudicotyledons</taxon>
        <taxon>Gunneridae</taxon>
        <taxon>Pentapetalae</taxon>
        <taxon>asterids</taxon>
        <taxon>lamiids</taxon>
        <taxon>Lamiales</taxon>
        <taxon>Lentibulariaceae</taxon>
        <taxon>Utricularia</taxon>
    </lineage>
</organism>
<evidence type="ECO:0000313" key="1">
    <source>
        <dbReference type="EMBL" id="ART31408.1"/>
    </source>
</evidence>
<accession>A0A1Y0B1Z0</accession>
<proteinExistence type="predicted"/>
<geneLocation type="mitochondrion" evidence="1"/>
<dbReference type="AlphaFoldDB" id="A0A1Y0B1Z0"/>
<keyword evidence="1" id="KW-0496">Mitochondrion</keyword>
<gene>
    <name evidence="1" type="ORF">AEK19_MT1196</name>
</gene>
<sequence>MHYSRRQHDPAFLCRSHVPITCQNTRSYGNGTKLARDIKVHQPEERIQQLQLLLLFI</sequence>